<feature type="transmembrane region" description="Helical" evidence="6">
    <location>
        <begin position="41"/>
        <end position="60"/>
    </location>
</feature>
<organism evidence="8 9">
    <name type="scientific">Polarella glacialis</name>
    <name type="common">Dinoflagellate</name>
    <dbReference type="NCBI Taxonomy" id="89957"/>
    <lineage>
        <taxon>Eukaryota</taxon>
        <taxon>Sar</taxon>
        <taxon>Alveolata</taxon>
        <taxon>Dinophyceae</taxon>
        <taxon>Suessiales</taxon>
        <taxon>Suessiaceae</taxon>
        <taxon>Polarella</taxon>
    </lineage>
</organism>
<dbReference type="InterPro" id="IPR037185">
    <property type="entry name" value="EmrE-like"/>
</dbReference>
<reference evidence="8" key="1">
    <citation type="submission" date="2021-02" db="EMBL/GenBank/DDBJ databases">
        <authorList>
            <person name="Dougan E. K."/>
            <person name="Rhodes N."/>
            <person name="Thang M."/>
            <person name="Chan C."/>
        </authorList>
    </citation>
    <scope>NUCLEOTIDE SEQUENCE</scope>
</reference>
<sequence>MAVHSRASPIENNSTKQSGNSPPPQSEAKVADSAAAADARLVVVVVIWFASSIVFNITAAKLLKLMPDAEDMTVIELFVTVLVAALSLSFRGMRLLPAGGLRDWPAASGLGALHLLNCRSFVYSLQFIPTALAQTIRATNPVWVVGISTLLGQRFGGSVLMSLLPLVGGFALAVGAEPGSLANPQGLAAAICSVNAQVCVNLLGQRRLSEKARGDEKESVAPPHPFELQFMSCLFALFLLLPVWFCTGGADRFLAHWQSSDAGTQQSILLMSALDGFLYFTEQTASFSALQSFQPLTFAVIDTLRRLSIVMVAGFWVQGTVLTANKAIGILLVVGGGLCFAYARDKEERSRAAKKAH</sequence>
<feature type="transmembrane region" description="Helical" evidence="6">
    <location>
        <begin position="72"/>
        <end position="90"/>
    </location>
</feature>
<evidence type="ECO:0000256" key="4">
    <source>
        <dbReference type="ARBA" id="ARBA00023136"/>
    </source>
</evidence>
<evidence type="ECO:0000256" key="2">
    <source>
        <dbReference type="ARBA" id="ARBA00022692"/>
    </source>
</evidence>
<feature type="transmembrane region" description="Helical" evidence="6">
    <location>
        <begin position="155"/>
        <end position="174"/>
    </location>
</feature>
<dbReference type="Pfam" id="PF03151">
    <property type="entry name" value="TPT"/>
    <property type="match status" value="1"/>
</dbReference>
<feature type="transmembrane region" description="Helical" evidence="6">
    <location>
        <begin position="323"/>
        <end position="343"/>
    </location>
</feature>
<keyword evidence="2 6" id="KW-0812">Transmembrane</keyword>
<comment type="caution">
    <text evidence="8">The sequence shown here is derived from an EMBL/GenBank/DDBJ whole genome shotgun (WGS) entry which is preliminary data.</text>
</comment>
<evidence type="ECO:0000256" key="6">
    <source>
        <dbReference type="SAM" id="Phobius"/>
    </source>
</evidence>
<dbReference type="GO" id="GO:0016020">
    <property type="term" value="C:membrane"/>
    <property type="evidence" value="ECO:0007669"/>
    <property type="project" value="UniProtKB-SubCell"/>
</dbReference>
<keyword evidence="4 6" id="KW-0472">Membrane</keyword>
<dbReference type="PANTHER" id="PTHR11132">
    <property type="entry name" value="SOLUTE CARRIER FAMILY 35"/>
    <property type="match status" value="1"/>
</dbReference>
<gene>
    <name evidence="8" type="ORF">PGLA1383_LOCUS16518</name>
</gene>
<dbReference type="InterPro" id="IPR050186">
    <property type="entry name" value="TPT_transporter"/>
</dbReference>
<feature type="transmembrane region" description="Helical" evidence="6">
    <location>
        <begin position="225"/>
        <end position="245"/>
    </location>
</feature>
<dbReference type="SUPFAM" id="SSF103481">
    <property type="entry name" value="Multidrug resistance efflux transporter EmrE"/>
    <property type="match status" value="1"/>
</dbReference>
<evidence type="ECO:0000256" key="3">
    <source>
        <dbReference type="ARBA" id="ARBA00022989"/>
    </source>
</evidence>
<name>A0A813E7Y0_POLGL</name>
<protein>
    <recommendedName>
        <fullName evidence="7">Sugar phosphate transporter domain-containing protein</fullName>
    </recommendedName>
</protein>
<feature type="compositionally biased region" description="Polar residues" evidence="5">
    <location>
        <begin position="10"/>
        <end position="20"/>
    </location>
</feature>
<dbReference type="AlphaFoldDB" id="A0A813E7Y0"/>
<evidence type="ECO:0000256" key="5">
    <source>
        <dbReference type="SAM" id="MobiDB-lite"/>
    </source>
</evidence>
<feature type="region of interest" description="Disordered" evidence="5">
    <location>
        <begin position="1"/>
        <end position="28"/>
    </location>
</feature>
<comment type="subcellular location">
    <subcellularLocation>
        <location evidence="1">Membrane</location>
        <topology evidence="1">Multi-pass membrane protein</topology>
    </subcellularLocation>
</comment>
<dbReference type="EMBL" id="CAJNNV010010035">
    <property type="protein sequence ID" value="CAE8598105.1"/>
    <property type="molecule type" value="Genomic_DNA"/>
</dbReference>
<dbReference type="InterPro" id="IPR004853">
    <property type="entry name" value="Sugar_P_trans_dom"/>
</dbReference>
<feature type="transmembrane region" description="Helical" evidence="6">
    <location>
        <begin position="186"/>
        <end position="204"/>
    </location>
</feature>
<evidence type="ECO:0000259" key="7">
    <source>
        <dbReference type="Pfam" id="PF03151"/>
    </source>
</evidence>
<evidence type="ECO:0000313" key="9">
    <source>
        <dbReference type="Proteomes" id="UP000654075"/>
    </source>
</evidence>
<proteinExistence type="predicted"/>
<evidence type="ECO:0000313" key="8">
    <source>
        <dbReference type="EMBL" id="CAE8598105.1"/>
    </source>
</evidence>
<feature type="domain" description="Sugar phosphate transporter" evidence="7">
    <location>
        <begin position="40"/>
        <end position="340"/>
    </location>
</feature>
<evidence type="ECO:0000256" key="1">
    <source>
        <dbReference type="ARBA" id="ARBA00004141"/>
    </source>
</evidence>
<accession>A0A813E7Y0</accession>
<keyword evidence="3 6" id="KW-1133">Transmembrane helix</keyword>
<dbReference type="Proteomes" id="UP000654075">
    <property type="component" value="Unassembled WGS sequence"/>
</dbReference>
<keyword evidence="9" id="KW-1185">Reference proteome</keyword>